<sequence>MNVGPSFVANGEATEAGDPCEGSFDDPTMPAKILAAFDTPAGDTVPDTASRAGGAAAPVIISLVGMELCGPMFRAAAFTPDGGDRIEQGLEHPAVMDVGAREQDGQRNTLSVSDDVAL</sequence>
<comment type="caution">
    <text evidence="2">The sequence shown here is derived from an EMBL/GenBank/DDBJ whole genome shotgun (WGS) entry which is preliminary data.</text>
</comment>
<accession>A0ABQ0P4X5</accession>
<evidence type="ECO:0000313" key="2">
    <source>
        <dbReference type="EMBL" id="GBQ22031.1"/>
    </source>
</evidence>
<gene>
    <name evidence="2" type="ORF">AA12717_1069</name>
</gene>
<feature type="region of interest" description="Disordered" evidence="1">
    <location>
        <begin position="97"/>
        <end position="118"/>
    </location>
</feature>
<keyword evidence="3" id="KW-1185">Reference proteome</keyword>
<proteinExistence type="predicted"/>
<evidence type="ECO:0000313" key="3">
    <source>
        <dbReference type="Proteomes" id="UP001060895"/>
    </source>
</evidence>
<dbReference type="Proteomes" id="UP001060895">
    <property type="component" value="Unassembled WGS sequence"/>
</dbReference>
<organism evidence="2 3">
    <name type="scientific">Gluconacetobacter sacchari DSM 12717</name>
    <dbReference type="NCBI Taxonomy" id="1307940"/>
    <lineage>
        <taxon>Bacteria</taxon>
        <taxon>Pseudomonadati</taxon>
        <taxon>Pseudomonadota</taxon>
        <taxon>Alphaproteobacteria</taxon>
        <taxon>Acetobacterales</taxon>
        <taxon>Acetobacteraceae</taxon>
        <taxon>Gluconacetobacter</taxon>
    </lineage>
</organism>
<feature type="region of interest" description="Disordered" evidence="1">
    <location>
        <begin position="1"/>
        <end position="25"/>
    </location>
</feature>
<protein>
    <submittedName>
        <fullName evidence="2">Uncharacterized protein</fullName>
    </submittedName>
</protein>
<dbReference type="EMBL" id="BAQP01000044">
    <property type="protein sequence ID" value="GBQ22031.1"/>
    <property type="molecule type" value="Genomic_DNA"/>
</dbReference>
<name>A0ABQ0P4X5_9PROT</name>
<reference evidence="2" key="1">
    <citation type="submission" date="2013-04" db="EMBL/GenBank/DDBJ databases">
        <title>The genome sequencing project of 58 acetic acid bacteria.</title>
        <authorList>
            <person name="Okamoto-Kainuma A."/>
            <person name="Ishikawa M."/>
            <person name="Umino S."/>
            <person name="Koizumi Y."/>
            <person name="Shiwa Y."/>
            <person name="Yoshikawa H."/>
            <person name="Matsutani M."/>
            <person name="Matsushita K."/>
        </authorList>
    </citation>
    <scope>NUCLEOTIDE SEQUENCE</scope>
    <source>
        <strain evidence="2">DSM 12717</strain>
    </source>
</reference>
<evidence type="ECO:0000256" key="1">
    <source>
        <dbReference type="SAM" id="MobiDB-lite"/>
    </source>
</evidence>